<dbReference type="Pfam" id="PF09339">
    <property type="entry name" value="HTH_IclR"/>
    <property type="match status" value="1"/>
</dbReference>
<organism evidence="3 4">
    <name type="scientific">Streptomyces chengmaiensis</name>
    <dbReference type="NCBI Taxonomy" id="3040919"/>
    <lineage>
        <taxon>Bacteria</taxon>
        <taxon>Bacillati</taxon>
        <taxon>Actinomycetota</taxon>
        <taxon>Actinomycetes</taxon>
        <taxon>Kitasatosporales</taxon>
        <taxon>Streptomycetaceae</taxon>
        <taxon>Streptomyces</taxon>
    </lineage>
</organism>
<dbReference type="InterPro" id="IPR043129">
    <property type="entry name" value="ATPase_NBD"/>
</dbReference>
<dbReference type="PANTHER" id="PTHR18964">
    <property type="entry name" value="ROK (REPRESSOR, ORF, KINASE) FAMILY"/>
    <property type="match status" value="1"/>
</dbReference>
<dbReference type="SUPFAM" id="SSF53067">
    <property type="entry name" value="Actin-like ATPase domain"/>
    <property type="match status" value="1"/>
</dbReference>
<dbReference type="Pfam" id="PF00480">
    <property type="entry name" value="ROK"/>
    <property type="match status" value="1"/>
</dbReference>
<dbReference type="InterPro" id="IPR005471">
    <property type="entry name" value="Tscrpt_reg_IclR_N"/>
</dbReference>
<evidence type="ECO:0000313" key="3">
    <source>
        <dbReference type="EMBL" id="MDH2394032.1"/>
    </source>
</evidence>
<evidence type="ECO:0000313" key="4">
    <source>
        <dbReference type="Proteomes" id="UP001223144"/>
    </source>
</evidence>
<dbReference type="SUPFAM" id="SSF46785">
    <property type="entry name" value="Winged helix' DNA-binding domain"/>
    <property type="match status" value="1"/>
</dbReference>
<reference evidence="3 4" key="1">
    <citation type="submission" date="2023-04" db="EMBL/GenBank/DDBJ databases">
        <title>Streptomyces chengmaiensis sp. nov. isolated from the stem of mangrove plant in Hainan.</title>
        <authorList>
            <person name="Huang X."/>
            <person name="Zhou S."/>
            <person name="Chu X."/>
            <person name="Xie Y."/>
            <person name="Lin Y."/>
        </authorList>
    </citation>
    <scope>NUCLEOTIDE SEQUENCE [LARGE SCALE GENOMIC DNA]</scope>
    <source>
        <strain evidence="3 4">HNM0663</strain>
    </source>
</reference>
<dbReference type="Gene3D" id="1.10.10.10">
    <property type="entry name" value="Winged helix-like DNA-binding domain superfamily/Winged helix DNA-binding domain"/>
    <property type="match status" value="1"/>
</dbReference>
<protein>
    <submittedName>
        <fullName evidence="3">ROK family protein</fullName>
    </submittedName>
</protein>
<keyword evidence="4" id="KW-1185">Reference proteome</keyword>
<dbReference type="Proteomes" id="UP001223144">
    <property type="component" value="Unassembled WGS sequence"/>
</dbReference>
<evidence type="ECO:0000259" key="2">
    <source>
        <dbReference type="Pfam" id="PF09339"/>
    </source>
</evidence>
<dbReference type="Gene3D" id="3.30.420.40">
    <property type="match status" value="2"/>
</dbReference>
<dbReference type="InterPro" id="IPR036390">
    <property type="entry name" value="WH_DNA-bd_sf"/>
</dbReference>
<sequence length="414" mass="43350">MPPTSPAKPTVCIDANRVAVVRRSNLGGILKLLRDHGPRSRSQLATEMGLPKATISTLVAELLERSLVREGELTRNQGLGRPGLTLVLDGSGVCGLGIEISTTCVRGLALDPLGSVVFESQRPLDTTRLGIEEVFDITGDLARQALAEISSRGIQPLRLCLVTPGTVDPDRGDVVFAANVAWHDTPALAMLRQRIGRQSVDLRIENDAHAASLAELTASAAGMGNLLLLTGESGVAAGVLIDGKLTRLNGEVGHAPLGPADTVCACGRRGCWETAVGGNALLSRIADAGDTVRDHTVSLEERLAEVRRRAIAGDARTLDGVRYVSDHLCHGLSVLTDIVGPQVIVLGGYFSFLSDYFVPAAQTALNARVMTPVMASTRVVGSSLGFAAATRGAAEIALGALFDDPTLVRPPSDA</sequence>
<dbReference type="EMBL" id="JARWBG010000100">
    <property type="protein sequence ID" value="MDH2394032.1"/>
    <property type="molecule type" value="Genomic_DNA"/>
</dbReference>
<dbReference type="InterPro" id="IPR000600">
    <property type="entry name" value="ROK"/>
</dbReference>
<dbReference type="RefSeq" id="WP_279933441.1">
    <property type="nucleotide sequence ID" value="NZ_JARWBG010000100.1"/>
</dbReference>
<comment type="similarity">
    <text evidence="1">Belongs to the ROK (NagC/XylR) family.</text>
</comment>
<dbReference type="PANTHER" id="PTHR18964:SF149">
    <property type="entry name" value="BIFUNCTIONAL UDP-N-ACETYLGLUCOSAMINE 2-EPIMERASE_N-ACETYLMANNOSAMINE KINASE"/>
    <property type="match status" value="1"/>
</dbReference>
<feature type="domain" description="HTH iclR-type" evidence="2">
    <location>
        <begin position="29"/>
        <end position="70"/>
    </location>
</feature>
<proteinExistence type="inferred from homology"/>
<gene>
    <name evidence="3" type="ORF">QCN29_35895</name>
</gene>
<evidence type="ECO:0000256" key="1">
    <source>
        <dbReference type="ARBA" id="ARBA00006479"/>
    </source>
</evidence>
<dbReference type="InterPro" id="IPR036388">
    <property type="entry name" value="WH-like_DNA-bd_sf"/>
</dbReference>
<name>A0ABT6HZB7_9ACTN</name>
<comment type="caution">
    <text evidence="3">The sequence shown here is derived from an EMBL/GenBank/DDBJ whole genome shotgun (WGS) entry which is preliminary data.</text>
</comment>
<accession>A0ABT6HZB7</accession>